<dbReference type="Gene3D" id="2.60.120.10">
    <property type="entry name" value="Jelly Rolls"/>
    <property type="match status" value="1"/>
</dbReference>
<evidence type="ECO:0000313" key="1">
    <source>
        <dbReference type="EMBL" id="KAF2014437.1"/>
    </source>
</evidence>
<name>A0A6A5XNL4_9PLEO</name>
<reference evidence="1" key="1">
    <citation type="journal article" date="2020" name="Stud. Mycol.">
        <title>101 Dothideomycetes genomes: a test case for predicting lifestyles and emergence of pathogens.</title>
        <authorList>
            <person name="Haridas S."/>
            <person name="Albert R."/>
            <person name="Binder M."/>
            <person name="Bloem J."/>
            <person name="Labutti K."/>
            <person name="Salamov A."/>
            <person name="Andreopoulos B."/>
            <person name="Baker S."/>
            <person name="Barry K."/>
            <person name="Bills G."/>
            <person name="Bluhm B."/>
            <person name="Cannon C."/>
            <person name="Castanera R."/>
            <person name="Culley D."/>
            <person name="Daum C."/>
            <person name="Ezra D."/>
            <person name="Gonzalez J."/>
            <person name="Henrissat B."/>
            <person name="Kuo A."/>
            <person name="Liang C."/>
            <person name="Lipzen A."/>
            <person name="Lutzoni F."/>
            <person name="Magnuson J."/>
            <person name="Mondo S."/>
            <person name="Nolan M."/>
            <person name="Ohm R."/>
            <person name="Pangilinan J."/>
            <person name="Park H.-J."/>
            <person name="Ramirez L."/>
            <person name="Alfaro M."/>
            <person name="Sun H."/>
            <person name="Tritt A."/>
            <person name="Yoshinaga Y."/>
            <person name="Zwiers L.-H."/>
            <person name="Turgeon B."/>
            <person name="Goodwin S."/>
            <person name="Spatafora J."/>
            <person name="Crous P."/>
            <person name="Grigoriev I."/>
        </authorList>
    </citation>
    <scope>NUCLEOTIDE SEQUENCE</scope>
    <source>
        <strain evidence="1">CBS 175.79</strain>
    </source>
</reference>
<dbReference type="AlphaFoldDB" id="A0A6A5XNL4"/>
<dbReference type="Proteomes" id="UP000799778">
    <property type="component" value="Unassembled WGS sequence"/>
</dbReference>
<keyword evidence="2" id="KW-1185">Reference proteome</keyword>
<dbReference type="RefSeq" id="XP_033382776.1">
    <property type="nucleotide sequence ID" value="XM_033533211.1"/>
</dbReference>
<organism evidence="1 2">
    <name type="scientific">Aaosphaeria arxii CBS 175.79</name>
    <dbReference type="NCBI Taxonomy" id="1450172"/>
    <lineage>
        <taxon>Eukaryota</taxon>
        <taxon>Fungi</taxon>
        <taxon>Dikarya</taxon>
        <taxon>Ascomycota</taxon>
        <taxon>Pezizomycotina</taxon>
        <taxon>Dothideomycetes</taxon>
        <taxon>Pleosporomycetidae</taxon>
        <taxon>Pleosporales</taxon>
        <taxon>Pleosporales incertae sedis</taxon>
        <taxon>Aaosphaeria</taxon>
    </lineage>
</organism>
<dbReference type="EMBL" id="ML978070">
    <property type="protein sequence ID" value="KAF2014437.1"/>
    <property type="molecule type" value="Genomic_DNA"/>
</dbReference>
<proteinExistence type="predicted"/>
<evidence type="ECO:0000313" key="2">
    <source>
        <dbReference type="Proteomes" id="UP000799778"/>
    </source>
</evidence>
<protein>
    <submittedName>
        <fullName evidence="1">Uncharacterized protein</fullName>
    </submittedName>
</protein>
<sequence>MASPSPLRTKPDRNHPVVAFDGAITARVHPDPSHPNRAFSLEVLFHLTHNHLLKLGSQKPPLHFHPYQDEYIQVIEGRLYVEIDGVETLLTPTHGEVTVKAWSNHRLYPPPPTADGEKCKFILSGADTPHAFRLDNVFFSNWYGYQNDVFLNGKKYDLIQLLSMFDAGSSYLSWPWWIPFGRYGSMAFSIVVGRWVGGLLGYQPFYREWSVDWESACARMRQSMFQRRFAVDEKDN</sequence>
<dbReference type="SUPFAM" id="SSF51182">
    <property type="entry name" value="RmlC-like cupins"/>
    <property type="match status" value="2"/>
</dbReference>
<dbReference type="GeneID" id="54290608"/>
<dbReference type="InterPro" id="IPR011051">
    <property type="entry name" value="RmlC_Cupin_sf"/>
</dbReference>
<gene>
    <name evidence="1" type="ORF">BU24DRAFT_481897</name>
</gene>
<accession>A0A6A5XNL4</accession>
<dbReference type="OrthoDB" id="9976870at2759"/>
<dbReference type="InterPro" id="IPR014710">
    <property type="entry name" value="RmlC-like_jellyroll"/>
</dbReference>